<proteinExistence type="predicted"/>
<dbReference type="GeneID" id="18813013"/>
<name>F8PEA5_SERL9</name>
<organism>
    <name type="scientific">Serpula lacrymans var. lacrymans (strain S7.9)</name>
    <name type="common">Dry rot fungus</name>
    <dbReference type="NCBI Taxonomy" id="578457"/>
    <lineage>
        <taxon>Eukaryota</taxon>
        <taxon>Fungi</taxon>
        <taxon>Dikarya</taxon>
        <taxon>Basidiomycota</taxon>
        <taxon>Agaricomycotina</taxon>
        <taxon>Agaricomycetes</taxon>
        <taxon>Agaricomycetidae</taxon>
        <taxon>Boletales</taxon>
        <taxon>Coniophorineae</taxon>
        <taxon>Serpulaceae</taxon>
        <taxon>Serpula</taxon>
    </lineage>
</organism>
<feature type="region of interest" description="Disordered" evidence="1">
    <location>
        <begin position="181"/>
        <end position="203"/>
    </location>
</feature>
<dbReference type="OrthoDB" id="3182376at2759"/>
<reference evidence="2" key="1">
    <citation type="submission" date="2011-04" db="EMBL/GenBank/DDBJ databases">
        <title>Evolution of plant cell wall degrading machinery underlies the functional diversity of forest fungi.</title>
        <authorList>
            <consortium name="US DOE Joint Genome Institute (JGI-PGF)"/>
            <person name="Eastwood D.C."/>
            <person name="Floudas D."/>
            <person name="Binder M."/>
            <person name="Majcherczyk A."/>
            <person name="Schneider P."/>
            <person name="Aerts A."/>
            <person name="Asiegbu F.O."/>
            <person name="Baker S.E."/>
            <person name="Barry K."/>
            <person name="Bendiksby M."/>
            <person name="Blumentritt M."/>
            <person name="Coutinho P.M."/>
            <person name="Cullen D."/>
            <person name="Cullen D."/>
            <person name="Gathman A."/>
            <person name="Goodell B."/>
            <person name="Henrissat B."/>
            <person name="Ihrmark K."/>
            <person name="Kauserud H."/>
            <person name="Kohler A."/>
            <person name="LaButti K."/>
            <person name="Lapidus A."/>
            <person name="Lavin J.L."/>
            <person name="Lee Y.-H."/>
            <person name="Lindquist E."/>
            <person name="Lilly W."/>
            <person name="Lucas S."/>
            <person name="Morin E."/>
            <person name="Murat C."/>
            <person name="Oguiza J.A."/>
            <person name="Park J."/>
            <person name="Pisabarro A.G."/>
            <person name="Riley R."/>
            <person name="Rosling A."/>
            <person name="Salamov A."/>
            <person name="Schmidt O."/>
            <person name="Schmutz J."/>
            <person name="Skrede I."/>
            <person name="Stenlid J."/>
            <person name="Wiebenga A."/>
            <person name="Xie X."/>
            <person name="Kues U."/>
            <person name="Hibbett D.S."/>
            <person name="Hoffmeister D."/>
            <person name="Hogberg N."/>
            <person name="Martin F."/>
            <person name="Grigoriev I.V."/>
            <person name="Watkinson S.C."/>
        </authorList>
    </citation>
    <scope>NUCLEOTIDE SEQUENCE</scope>
    <source>
        <strain evidence="2">S7.9</strain>
    </source>
</reference>
<dbReference type="KEGG" id="sla:SERLADRAFT_412196"/>
<accession>F8PEA5</accession>
<sequence length="236" mass="26385">MPRCKVQPAVNNGDINNASNEDSIGDIISETVAQASPQGSHGPHHDADKEGRQKAQSKTKKILCYGAITAFVFNENENPAVRVDFKADPNKYAKAVDNHLTVLKKKYCQTGAGLTFVQLEGNPVYGGPIGLIKKKFKIFDRLYGFWMKISSYNPFTTFSDPGQDLAGNTYNLLFLRKRKSHQSRAEQQSGIQEDRPAGRAHQSMVPDCSQTFNLNMSIFWIFHVAVLILLQEYAEE</sequence>
<gene>
    <name evidence="2" type="ORF">SERLADRAFT_412196</name>
</gene>
<dbReference type="RefSeq" id="XP_007324729.1">
    <property type="nucleotide sequence ID" value="XM_007324667.1"/>
</dbReference>
<feature type="region of interest" description="Disordered" evidence="1">
    <location>
        <begin position="1"/>
        <end position="22"/>
    </location>
</feature>
<dbReference type="AlphaFoldDB" id="F8PEA5"/>
<feature type="compositionally biased region" description="Basic and acidic residues" evidence="1">
    <location>
        <begin position="43"/>
        <end position="53"/>
    </location>
</feature>
<dbReference type="Proteomes" id="UP000008064">
    <property type="component" value="Unassembled WGS sequence"/>
</dbReference>
<evidence type="ECO:0000256" key="1">
    <source>
        <dbReference type="SAM" id="MobiDB-lite"/>
    </source>
</evidence>
<evidence type="ECO:0000313" key="2">
    <source>
        <dbReference type="EMBL" id="EGO18702.1"/>
    </source>
</evidence>
<dbReference type="EMBL" id="GL945447">
    <property type="protein sequence ID" value="EGO18702.1"/>
    <property type="molecule type" value="Genomic_DNA"/>
</dbReference>
<protein>
    <submittedName>
        <fullName evidence="2">Uncharacterized protein</fullName>
    </submittedName>
</protein>
<feature type="compositionally biased region" description="Polar residues" evidence="1">
    <location>
        <begin position="9"/>
        <end position="22"/>
    </location>
</feature>
<dbReference type="HOGENOM" id="CLU_1176023_0_0_1"/>
<feature type="region of interest" description="Disordered" evidence="1">
    <location>
        <begin position="34"/>
        <end position="53"/>
    </location>
</feature>